<evidence type="ECO:0000259" key="1">
    <source>
        <dbReference type="Pfam" id="PF00078"/>
    </source>
</evidence>
<comment type="caution">
    <text evidence="2">The sequence shown here is derived from an EMBL/GenBank/DDBJ whole genome shotgun (WGS) entry which is preliminary data.</text>
</comment>
<sequence>RTHNIDGFNNLVEGIWKEYQSKELNPIRFFIGKLKVLKRKISEWNNSRRSADISLFSKLKLDLESIDEIIDRGDENDEIMCKRSGIINNLNDLSNIQTMETPKKLISRWNFPTFCHGKTESLSNERLVSVIKGLINEVQSAFIVERQILDGPFILNEVIQWYGPFILNEVIQWCKLKKNQILISKVDFEKAYDAVRWDFLDEVLRKFGFGDKWCKWIQCCLKSSRGSILVNGSPTKEFAFGRGFKQGDPLSSFLFILIMESLHLSFTRVVNACLFKGINIGDGSVNLSHLFYADDAVFVGQWSDS</sequence>
<dbReference type="Pfam" id="PF00078">
    <property type="entry name" value="RVT_1"/>
    <property type="match status" value="1"/>
</dbReference>
<dbReference type="GO" id="GO:0003964">
    <property type="term" value="F:RNA-directed DNA polymerase activity"/>
    <property type="evidence" value="ECO:0007669"/>
    <property type="project" value="UniProtKB-KW"/>
</dbReference>
<accession>A0A699L9Z6</accession>
<feature type="non-terminal residue" evidence="2">
    <location>
        <position position="305"/>
    </location>
</feature>
<feature type="domain" description="Reverse transcriptase" evidence="1">
    <location>
        <begin position="122"/>
        <end position="299"/>
    </location>
</feature>
<dbReference type="EMBL" id="BKCJ010585660">
    <property type="protein sequence ID" value="GFB25227.1"/>
    <property type="molecule type" value="Genomic_DNA"/>
</dbReference>
<protein>
    <submittedName>
        <fullName evidence="2">RNA-directed DNA polymerase, eukaryota</fullName>
    </submittedName>
</protein>
<keyword evidence="2" id="KW-0808">Transferase</keyword>
<dbReference type="PANTHER" id="PTHR31635">
    <property type="entry name" value="REVERSE TRANSCRIPTASE DOMAIN-CONTAINING PROTEIN-RELATED"/>
    <property type="match status" value="1"/>
</dbReference>
<name>A0A699L9Z6_TANCI</name>
<dbReference type="PANTHER" id="PTHR31635:SF196">
    <property type="entry name" value="REVERSE TRANSCRIPTASE DOMAIN-CONTAINING PROTEIN-RELATED"/>
    <property type="match status" value="1"/>
</dbReference>
<gene>
    <name evidence="2" type="ORF">Tci_697198</name>
</gene>
<reference evidence="2" key="1">
    <citation type="journal article" date="2019" name="Sci. Rep.">
        <title>Draft genome of Tanacetum cinerariifolium, the natural source of mosquito coil.</title>
        <authorList>
            <person name="Yamashiro T."/>
            <person name="Shiraishi A."/>
            <person name="Satake H."/>
            <person name="Nakayama K."/>
        </authorList>
    </citation>
    <scope>NUCLEOTIDE SEQUENCE</scope>
</reference>
<feature type="non-terminal residue" evidence="2">
    <location>
        <position position="1"/>
    </location>
</feature>
<dbReference type="InterPro" id="IPR000477">
    <property type="entry name" value="RT_dom"/>
</dbReference>
<evidence type="ECO:0000313" key="2">
    <source>
        <dbReference type="EMBL" id="GFB25227.1"/>
    </source>
</evidence>
<dbReference type="AlphaFoldDB" id="A0A699L9Z6"/>
<keyword evidence="2" id="KW-0548">Nucleotidyltransferase</keyword>
<proteinExistence type="predicted"/>
<keyword evidence="2" id="KW-0695">RNA-directed DNA polymerase</keyword>
<organism evidence="2">
    <name type="scientific">Tanacetum cinerariifolium</name>
    <name type="common">Dalmatian daisy</name>
    <name type="synonym">Chrysanthemum cinerariifolium</name>
    <dbReference type="NCBI Taxonomy" id="118510"/>
    <lineage>
        <taxon>Eukaryota</taxon>
        <taxon>Viridiplantae</taxon>
        <taxon>Streptophyta</taxon>
        <taxon>Embryophyta</taxon>
        <taxon>Tracheophyta</taxon>
        <taxon>Spermatophyta</taxon>
        <taxon>Magnoliopsida</taxon>
        <taxon>eudicotyledons</taxon>
        <taxon>Gunneridae</taxon>
        <taxon>Pentapetalae</taxon>
        <taxon>asterids</taxon>
        <taxon>campanulids</taxon>
        <taxon>Asterales</taxon>
        <taxon>Asteraceae</taxon>
        <taxon>Asteroideae</taxon>
        <taxon>Anthemideae</taxon>
        <taxon>Anthemidinae</taxon>
        <taxon>Tanacetum</taxon>
    </lineage>
</organism>